<dbReference type="Proteomes" id="UP000285317">
    <property type="component" value="Chromosome"/>
</dbReference>
<organism evidence="2 3">
    <name type="scientific">Rathayibacter festucae DSM 15932</name>
    <dbReference type="NCBI Taxonomy" id="1328866"/>
    <lineage>
        <taxon>Bacteria</taxon>
        <taxon>Bacillati</taxon>
        <taxon>Actinomycetota</taxon>
        <taxon>Actinomycetes</taxon>
        <taxon>Micrococcales</taxon>
        <taxon>Microbacteriaceae</taxon>
        <taxon>Rathayibacter</taxon>
    </lineage>
</organism>
<sequence>MRETTFWILTALALGRRHGYALLQEIEEQSEGRVRLRVTTLYAALERLGSAGLIAPDGDERITGRVRRYFRLTDSGRSALGAEVARMEASAVRARINLGLSPSAAL</sequence>
<reference evidence="2 3" key="1">
    <citation type="submission" date="2018-03" db="EMBL/GenBank/DDBJ databases">
        <title>Bacteriophage NCPPB3778 and a type I-E CRISPR drive the evolution of the US Biological Select Agent, Rathayibacter toxicus.</title>
        <authorList>
            <person name="Davis E.W.II."/>
            <person name="Tabima J.F."/>
            <person name="Weisberg A.J."/>
            <person name="Dantas Lopes L."/>
            <person name="Wiseman M.S."/>
            <person name="Wiseman M.S."/>
            <person name="Pupko T."/>
            <person name="Belcher M.S."/>
            <person name="Sechler A.J."/>
            <person name="Tancos M.A."/>
            <person name="Schroeder B.K."/>
            <person name="Murray T.D."/>
            <person name="Luster D.G."/>
            <person name="Schneider W.L."/>
            <person name="Rogers E."/>
            <person name="Andreote F.D."/>
            <person name="Grunwald N.J."/>
            <person name="Putnam M.L."/>
            <person name="Chang J.H."/>
        </authorList>
    </citation>
    <scope>NUCLEOTIDE SEQUENCE [LARGE SCALE GENOMIC DNA]</scope>
    <source>
        <strain evidence="2 3">DSM 15932</strain>
    </source>
</reference>
<protein>
    <submittedName>
        <fullName evidence="2">PadR family transcriptional regulator</fullName>
    </submittedName>
</protein>
<evidence type="ECO:0000313" key="3">
    <source>
        <dbReference type="Proteomes" id="UP000285317"/>
    </source>
</evidence>
<evidence type="ECO:0000313" key="2">
    <source>
        <dbReference type="EMBL" id="AZZ54190.1"/>
    </source>
</evidence>
<dbReference type="AlphaFoldDB" id="A0A3T0T6I3"/>
<proteinExistence type="predicted"/>
<dbReference type="Gene3D" id="1.10.10.10">
    <property type="entry name" value="Winged helix-like DNA-binding domain superfamily/Winged helix DNA-binding domain"/>
    <property type="match status" value="1"/>
</dbReference>
<dbReference type="KEGG" id="rfs:C1I64_06130"/>
<dbReference type="InterPro" id="IPR052509">
    <property type="entry name" value="Metal_resp_DNA-bind_regulator"/>
</dbReference>
<dbReference type="PANTHER" id="PTHR33169:SF13">
    <property type="entry name" value="PADR-FAMILY TRANSCRIPTIONAL REGULATOR"/>
    <property type="match status" value="1"/>
</dbReference>
<feature type="domain" description="Transcription regulator PadR N-terminal" evidence="1">
    <location>
        <begin position="8"/>
        <end position="81"/>
    </location>
</feature>
<dbReference type="EMBL" id="CP028137">
    <property type="protein sequence ID" value="AZZ54190.1"/>
    <property type="molecule type" value="Genomic_DNA"/>
</dbReference>
<accession>A0A3T0T6I3</accession>
<name>A0A3T0T6I3_9MICO</name>
<dbReference type="Pfam" id="PF03551">
    <property type="entry name" value="PadR"/>
    <property type="match status" value="1"/>
</dbReference>
<evidence type="ECO:0000259" key="1">
    <source>
        <dbReference type="Pfam" id="PF03551"/>
    </source>
</evidence>
<dbReference type="InterPro" id="IPR036390">
    <property type="entry name" value="WH_DNA-bd_sf"/>
</dbReference>
<dbReference type="PANTHER" id="PTHR33169">
    <property type="entry name" value="PADR-FAMILY TRANSCRIPTIONAL REGULATOR"/>
    <property type="match status" value="1"/>
</dbReference>
<dbReference type="InterPro" id="IPR036388">
    <property type="entry name" value="WH-like_DNA-bd_sf"/>
</dbReference>
<gene>
    <name evidence="2" type="ORF">C1I64_06130</name>
</gene>
<dbReference type="SUPFAM" id="SSF46785">
    <property type="entry name" value="Winged helix' DNA-binding domain"/>
    <property type="match status" value="1"/>
</dbReference>
<dbReference type="InterPro" id="IPR005149">
    <property type="entry name" value="Tscrpt_reg_PadR_N"/>
</dbReference>